<protein>
    <submittedName>
        <fullName evidence="2">Uncharacterized protein</fullName>
    </submittedName>
</protein>
<keyword evidence="1" id="KW-1133">Transmembrane helix</keyword>
<evidence type="ECO:0000256" key="1">
    <source>
        <dbReference type="SAM" id="Phobius"/>
    </source>
</evidence>
<name>A0AAN5LC23_KLEOX</name>
<feature type="transmembrane region" description="Helical" evidence="1">
    <location>
        <begin position="143"/>
        <end position="163"/>
    </location>
</feature>
<sequence length="226" mass="25408">MYELIYRTGRLFVHLFHPLTCHRDGCRGSIPGRVYRILCFAWQLLVLRPATFAGLVLVVTFLYQKMHGAAVSYWQGVLQAQAASYHDAATGFVMQMSGCLIRNAASPETAVLPLPEPEDSGTPRFCEPRRVAVSIAWMAQRDVAVFTAFYITLVFLSFIRMVFSRQVLPVATERKDEYGRAGRSRVVRVGDDILTITPGGEYHAMRVDNEGRRIPEVHNLSGGRDE</sequence>
<comment type="caution">
    <text evidence="2">The sequence shown here is derived from an EMBL/GenBank/DDBJ whole genome shotgun (WGS) entry which is preliminary data.</text>
</comment>
<evidence type="ECO:0000313" key="2">
    <source>
        <dbReference type="EMBL" id="HAT1683754.1"/>
    </source>
</evidence>
<reference evidence="2" key="2">
    <citation type="submission" date="2020-11" db="EMBL/GenBank/DDBJ databases">
        <authorList>
            <consortium name="NCBI Pathogen Detection Project"/>
        </authorList>
    </citation>
    <scope>NUCLEOTIDE SEQUENCE</scope>
    <source>
        <strain evidence="2">R404</strain>
    </source>
</reference>
<gene>
    <name evidence="2" type="ORF">I8Y21_004510</name>
</gene>
<keyword evidence="1" id="KW-0812">Transmembrane</keyword>
<dbReference type="AlphaFoldDB" id="A0AAN5LC23"/>
<reference evidence="2" key="1">
    <citation type="journal article" date="2018" name="Genome Biol.">
        <title>SKESA: strategic k-mer extension for scrupulous assemblies.</title>
        <authorList>
            <person name="Souvorov A."/>
            <person name="Agarwala R."/>
            <person name="Lipman D.J."/>
        </authorList>
    </citation>
    <scope>NUCLEOTIDE SEQUENCE</scope>
    <source>
        <strain evidence="2">R404</strain>
    </source>
</reference>
<dbReference type="EMBL" id="DACSEO010000073">
    <property type="protein sequence ID" value="HAT1683754.1"/>
    <property type="molecule type" value="Genomic_DNA"/>
</dbReference>
<proteinExistence type="predicted"/>
<keyword evidence="1" id="KW-0472">Membrane</keyword>
<organism evidence="2 3">
    <name type="scientific">Klebsiella oxytoca</name>
    <dbReference type="NCBI Taxonomy" id="571"/>
    <lineage>
        <taxon>Bacteria</taxon>
        <taxon>Pseudomonadati</taxon>
        <taxon>Pseudomonadota</taxon>
        <taxon>Gammaproteobacteria</taxon>
        <taxon>Enterobacterales</taxon>
        <taxon>Enterobacteriaceae</taxon>
        <taxon>Klebsiella/Raoultella group</taxon>
        <taxon>Klebsiella</taxon>
    </lineage>
</organism>
<dbReference type="Proteomes" id="UP000856143">
    <property type="component" value="Unassembled WGS sequence"/>
</dbReference>
<accession>A0AAN5LC23</accession>
<feature type="transmembrane region" description="Helical" evidence="1">
    <location>
        <begin position="37"/>
        <end position="63"/>
    </location>
</feature>
<evidence type="ECO:0000313" key="3">
    <source>
        <dbReference type="Proteomes" id="UP000856143"/>
    </source>
</evidence>